<dbReference type="RefSeq" id="WP_286260481.1">
    <property type="nucleotide sequence ID" value="NZ_AP018448.1"/>
</dbReference>
<gene>
    <name evidence="1" type="ORF">SGFS_104060</name>
</gene>
<reference evidence="1 2" key="2">
    <citation type="journal article" date="2023" name="ChemBioChem">
        <title>Acyltransferase Domain Exchange between Two Independent Type I Polyketide Synthases in the Same Producer Strain of Macrolide Antibiotics.</title>
        <authorList>
            <person name="Kudo F."/>
            <person name="Kishikawa K."/>
            <person name="Tsuboi K."/>
            <person name="Kido T."/>
            <person name="Usui T."/>
            <person name="Hashimoto J."/>
            <person name="Shin-Ya K."/>
            <person name="Miyanaga A."/>
            <person name="Eguchi T."/>
        </authorList>
    </citation>
    <scope>NUCLEOTIDE SEQUENCE [LARGE SCALE GENOMIC DNA]</scope>
    <source>
        <strain evidence="1 2">A-8890</strain>
    </source>
</reference>
<dbReference type="EMBL" id="AP018448">
    <property type="protein sequence ID" value="BBC39112.1"/>
    <property type="molecule type" value="Genomic_DNA"/>
</dbReference>
<keyword evidence="2" id="KW-1185">Reference proteome</keyword>
<evidence type="ECO:0000313" key="2">
    <source>
        <dbReference type="Proteomes" id="UP001321542"/>
    </source>
</evidence>
<evidence type="ECO:0000313" key="1">
    <source>
        <dbReference type="EMBL" id="BBC39112.1"/>
    </source>
</evidence>
<dbReference type="Gene3D" id="1.10.357.10">
    <property type="entry name" value="Tetracycline Repressor, domain 2"/>
    <property type="match status" value="1"/>
</dbReference>
<name>A0ABN5W0X8_9ACTN</name>
<protein>
    <submittedName>
        <fullName evidence="1">Uncharacterized protein</fullName>
    </submittedName>
</protein>
<accession>A0ABN5W0X8</accession>
<reference evidence="1 2" key="1">
    <citation type="journal article" date="2010" name="ChemBioChem">
        <title>Cloning and characterization of the biosynthetic gene cluster of 16-membered macrolide antibiotic FD-891: involvement of a dual functional cytochrome P450 monooxygenase catalyzing epoxidation and hydroxylation.</title>
        <authorList>
            <person name="Kudo F."/>
            <person name="Motegi A."/>
            <person name="Mizoue K."/>
            <person name="Eguchi T."/>
        </authorList>
    </citation>
    <scope>NUCLEOTIDE SEQUENCE [LARGE SCALE GENOMIC DNA]</scope>
    <source>
        <strain evidence="1 2">A-8890</strain>
    </source>
</reference>
<dbReference type="InterPro" id="IPR036271">
    <property type="entry name" value="Tet_transcr_reg_TetR-rel_C_sf"/>
</dbReference>
<proteinExistence type="predicted"/>
<dbReference type="Proteomes" id="UP001321542">
    <property type="component" value="Chromosome"/>
</dbReference>
<dbReference type="SUPFAM" id="SSF48498">
    <property type="entry name" value="Tetracyclin repressor-like, C-terminal domain"/>
    <property type="match status" value="1"/>
</dbReference>
<sequence>MTISRKSCTRAAVPGPVRLARQAVKTGSAAFRDRLVATAAEAGAPDPQSLGRQLAVIYEGANSLSASCNDAEAFEDARRAAEALLKTALEQTA</sequence>
<organism evidence="1 2">
    <name type="scientific">Streptomyces graminofaciens</name>
    <dbReference type="NCBI Taxonomy" id="68212"/>
    <lineage>
        <taxon>Bacteria</taxon>
        <taxon>Bacillati</taxon>
        <taxon>Actinomycetota</taxon>
        <taxon>Actinomycetes</taxon>
        <taxon>Kitasatosporales</taxon>
        <taxon>Streptomycetaceae</taxon>
        <taxon>Streptomyces</taxon>
    </lineage>
</organism>